<feature type="transmembrane region" description="Helical" evidence="8">
    <location>
        <begin position="21"/>
        <end position="44"/>
    </location>
</feature>
<reference evidence="10" key="1">
    <citation type="submission" date="2015-10" db="EMBL/GenBank/DDBJ databases">
        <title>Draft Genome Sequences of 11 Lactococcus lactis subspecies cremoris strains.</title>
        <authorList>
            <person name="Wels M."/>
            <person name="Backus L."/>
            <person name="Boekhorst J."/>
            <person name="Dijkstra A."/>
            <person name="Beerthuizen M."/>
            <person name="Kelly W."/>
            <person name="Siezen R."/>
            <person name="Bachmann H."/>
            <person name="Van Hijum S."/>
        </authorList>
    </citation>
    <scope>NUCLEOTIDE SEQUENCE [LARGE SCALE GENOMIC DNA]</scope>
    <source>
        <strain evidence="10">M20</strain>
    </source>
</reference>
<dbReference type="CDD" id="cd01127">
    <property type="entry name" value="TrwB_TraG_TraD_VirD4"/>
    <property type="match status" value="2"/>
</dbReference>
<dbReference type="EMBL" id="LKLU01000107">
    <property type="protein sequence ID" value="KSU19414.1"/>
    <property type="molecule type" value="Genomic_DNA"/>
</dbReference>
<dbReference type="GO" id="GO:0005886">
    <property type="term" value="C:plasma membrane"/>
    <property type="evidence" value="ECO:0007669"/>
    <property type="project" value="UniProtKB-SubCell"/>
</dbReference>
<keyword evidence="3" id="KW-1003">Cell membrane</keyword>
<evidence type="ECO:0000313" key="10">
    <source>
        <dbReference type="Proteomes" id="UP000053719"/>
    </source>
</evidence>
<dbReference type="SUPFAM" id="SSF52540">
    <property type="entry name" value="P-loop containing nucleoside triphosphate hydrolases"/>
    <property type="match status" value="1"/>
</dbReference>
<gene>
    <name evidence="9" type="ORF">M20_2033</name>
</gene>
<evidence type="ECO:0000256" key="8">
    <source>
        <dbReference type="SAM" id="Phobius"/>
    </source>
</evidence>
<dbReference type="InterPro" id="IPR003688">
    <property type="entry name" value="TraG/VirD4"/>
</dbReference>
<dbReference type="PATRIC" id="fig|1360.114.peg.1615"/>
<feature type="transmembrane region" description="Helical" evidence="8">
    <location>
        <begin position="84"/>
        <end position="103"/>
    </location>
</feature>
<evidence type="ECO:0000313" key="9">
    <source>
        <dbReference type="EMBL" id="KSU19414.1"/>
    </source>
</evidence>
<proteinExistence type="inferred from homology"/>
<evidence type="ECO:0000256" key="3">
    <source>
        <dbReference type="ARBA" id="ARBA00022475"/>
    </source>
</evidence>
<evidence type="ECO:0000256" key="2">
    <source>
        <dbReference type="ARBA" id="ARBA00008806"/>
    </source>
</evidence>
<dbReference type="RefSeq" id="WP_058212054.1">
    <property type="nucleotide sequence ID" value="NZ_LKLU01000107.1"/>
</dbReference>
<dbReference type="PANTHER" id="PTHR37937:SF1">
    <property type="entry name" value="CONJUGATIVE TRANSFER: DNA TRANSPORT"/>
    <property type="match status" value="1"/>
</dbReference>
<dbReference type="Pfam" id="PF02534">
    <property type="entry name" value="T4SS-DNA_transf"/>
    <property type="match status" value="1"/>
</dbReference>
<keyword evidence="5 8" id="KW-1133">Transmembrane helix</keyword>
<dbReference type="AlphaFoldDB" id="A0A0V8E0U9"/>
<keyword evidence="6 8" id="KW-0472">Membrane</keyword>
<dbReference type="Proteomes" id="UP000053719">
    <property type="component" value="Unassembled WGS sequence"/>
</dbReference>
<evidence type="ECO:0000256" key="5">
    <source>
        <dbReference type="ARBA" id="ARBA00022989"/>
    </source>
</evidence>
<protein>
    <submittedName>
        <fullName evidence="9">Type IV secretory pathway VirD4 component</fullName>
    </submittedName>
</protein>
<dbReference type="PANTHER" id="PTHR37937">
    <property type="entry name" value="CONJUGATIVE TRANSFER: DNA TRANSPORT"/>
    <property type="match status" value="1"/>
</dbReference>
<evidence type="ECO:0000256" key="7">
    <source>
        <dbReference type="SAM" id="MobiDB-lite"/>
    </source>
</evidence>
<comment type="subcellular location">
    <subcellularLocation>
        <location evidence="1">Cell membrane</location>
        <topology evidence="1">Multi-pass membrane protein</topology>
    </subcellularLocation>
</comment>
<keyword evidence="4 8" id="KW-0812">Transmembrane</keyword>
<name>A0A0V8E0U9_LACLL</name>
<evidence type="ECO:0000256" key="6">
    <source>
        <dbReference type="ARBA" id="ARBA00023136"/>
    </source>
</evidence>
<feature type="region of interest" description="Disordered" evidence="7">
    <location>
        <begin position="662"/>
        <end position="718"/>
    </location>
</feature>
<evidence type="ECO:0000256" key="4">
    <source>
        <dbReference type="ARBA" id="ARBA00022692"/>
    </source>
</evidence>
<dbReference type="InterPro" id="IPR051539">
    <property type="entry name" value="T4SS-coupling_protein"/>
</dbReference>
<comment type="caution">
    <text evidence="9">The sequence shown here is derived from an EMBL/GenBank/DDBJ whole genome shotgun (WGS) entry which is preliminary data.</text>
</comment>
<evidence type="ECO:0000256" key="1">
    <source>
        <dbReference type="ARBA" id="ARBA00004651"/>
    </source>
</evidence>
<sequence length="787" mass="91122">MNQRYKQWKKWLAEPKLLVGLATFVFIMTSVAFNVFYHLISFFIDAMKGATPLSYSQNFKVFGYQVKTHWVSLFFPYWTKRSYWLLYLLVLILVGVLLAVLSYKARRSYRDLNKGTKGTSKWTTLEEIRRQYPKASISKAVEFDSPPGLPIAVDPNRQEIYFDPANTNSKTMGGTQTGKTQYITYPTIDLNIRSKQPDSMVINDIKGDITRRTWEHPMARRKFNMMTFNLVNPKNSLRYNPLHEVAKYWQSDNDRAQEAIKTISAVLFDEPEAKDPIWNMGAKSVFETAVVLVCEIAMKENKPEWVNISSVSDFIDLTTQTKDLNKKGEYLLDRYVEQLPRTHVARKFYRQAKRGTEQQRKSFMMIFDGKLSFLTTSSMIHLTSGNDIDFSELVYPTNGKPTLLFVVFPYADEANAIMLSLFYNQLYQTIAKTATEKGKKYDFRLQSIFEEFPNIPPILNLNKHLNVGLEAGGIFRLYSQSYQQVYENYGDTLGKVILQAAGNSIFIQSDDKEDAKDFAENLGDTTVIVEQRSGSPMDLNKSFTELEDGRELINTYELRKLLESEIILDRTKKRKDLEGRDIRPHPIKAYKKQIKKGEGEKEFDEFEDYTNMLGAWEYLFAEAGGDFDDHGKGLNEFDFKVGKDSNESLITEDAIQLHIKIPTMSKSEVSQSEKDSKSRKKKAEGDPQTSNVPTEEEVENQSSNSSRFNQPVEPQDERRISPRVEELFHREKVERLIAHYFGEVIQLFFKEEVTFVFQLDHLIEQNKVKISEQEFKEFLMLLAQSKK</sequence>
<organism evidence="9 10">
    <name type="scientific">Lactococcus lactis subsp. lactis</name>
    <name type="common">Streptococcus lactis</name>
    <dbReference type="NCBI Taxonomy" id="1360"/>
    <lineage>
        <taxon>Bacteria</taxon>
        <taxon>Bacillati</taxon>
        <taxon>Bacillota</taxon>
        <taxon>Bacilli</taxon>
        <taxon>Lactobacillales</taxon>
        <taxon>Streptococcaceae</taxon>
        <taxon>Lactococcus</taxon>
    </lineage>
</organism>
<dbReference type="InterPro" id="IPR027417">
    <property type="entry name" value="P-loop_NTPase"/>
</dbReference>
<accession>A0A0V8E0U9</accession>
<dbReference type="Gene3D" id="3.40.50.300">
    <property type="entry name" value="P-loop containing nucleotide triphosphate hydrolases"/>
    <property type="match status" value="1"/>
</dbReference>
<comment type="similarity">
    <text evidence="2">Belongs to the VirD4/TraG family.</text>
</comment>